<evidence type="ECO:0000259" key="2">
    <source>
        <dbReference type="Pfam" id="PF13439"/>
    </source>
</evidence>
<feature type="domain" description="Glycosyltransferase subfamily 4-like N-terminal" evidence="2">
    <location>
        <begin position="23"/>
        <end position="183"/>
    </location>
</feature>
<dbReference type="PANTHER" id="PTHR12526:SF638">
    <property type="entry name" value="SPORE COAT PROTEIN SA"/>
    <property type="match status" value="1"/>
</dbReference>
<dbReference type="GO" id="GO:1901135">
    <property type="term" value="P:carbohydrate derivative metabolic process"/>
    <property type="evidence" value="ECO:0007669"/>
    <property type="project" value="UniProtKB-ARBA"/>
</dbReference>
<dbReference type="PANTHER" id="PTHR12526">
    <property type="entry name" value="GLYCOSYLTRANSFERASE"/>
    <property type="match status" value="1"/>
</dbReference>
<organism evidence="3">
    <name type="scientific">Providencia alcalifaciens</name>
    <dbReference type="NCBI Taxonomy" id="126385"/>
    <lineage>
        <taxon>Bacteria</taxon>
        <taxon>Pseudomonadati</taxon>
        <taxon>Pseudomonadota</taxon>
        <taxon>Gammaproteobacteria</taxon>
        <taxon>Enterobacterales</taxon>
        <taxon>Morganellaceae</taxon>
        <taxon>Providencia</taxon>
    </lineage>
</organism>
<evidence type="ECO:0000259" key="1">
    <source>
        <dbReference type="Pfam" id="PF00534"/>
    </source>
</evidence>
<dbReference type="Pfam" id="PF00534">
    <property type="entry name" value="Glycos_transf_1"/>
    <property type="match status" value="1"/>
</dbReference>
<sequence>MVRLGFNFLMKKILHIITGLNDGGAEAVLFRLCSSEKKCQHVVISLTNYGKYGSLLEEIGVPVHCLNMPSSRVNINGLFGLFKLVRNIRPDAVQTWMYHADLIGGVISRIAGVKNIIWGVHHTTLDKRQSKKLTILTAKTNALLSFLIPRKIIYCAMASRIAQEAIGFKKNIGVIIPNGYNVNEFSPNTEMRDTFRQELQLSQDTFLIGHVGRYDPLKDHKNLIQSIGLLTTGNKKIKIVMVGAMINEENDELVNYINKKSHRSLFHLLGQRSDIPKIMNGLDLLVLSSSSEAFPNVLNEAMACGTPCVTTNVGDAPIIVGDTGWIVPPKDPQSLVCSIAKAIDEKNNNPNNWTKRKHDCHQRIVNNFSLEKMTSSYYKVWFDE</sequence>
<protein>
    <submittedName>
        <fullName evidence="3">Glycosyl transferase family 1</fullName>
    </submittedName>
</protein>
<dbReference type="InterPro" id="IPR001296">
    <property type="entry name" value="Glyco_trans_1"/>
</dbReference>
<gene>
    <name evidence="3" type="primary">gt3</name>
</gene>
<evidence type="ECO:0000313" key="3">
    <source>
        <dbReference type="EMBL" id="AXL96312.1"/>
    </source>
</evidence>
<reference evidence="3" key="1">
    <citation type="submission" date="2018-06" db="EMBL/GenBank/DDBJ databases">
        <title>Development of a Molecular Serotyping Scheme and a Multiplexed Luminex-Based Array for Providencia.</title>
        <authorList>
            <person name="Du Y."/>
            <person name="Liu B."/>
        </authorList>
    </citation>
    <scope>NUCLEOTIDE SEQUENCE</scope>
</reference>
<accession>A0A346CL38</accession>
<dbReference type="Pfam" id="PF13439">
    <property type="entry name" value="Glyco_transf_4"/>
    <property type="match status" value="1"/>
</dbReference>
<dbReference type="Gene3D" id="3.40.50.2000">
    <property type="entry name" value="Glycogen Phosphorylase B"/>
    <property type="match status" value="2"/>
</dbReference>
<proteinExistence type="predicted"/>
<keyword evidence="3" id="KW-0808">Transferase</keyword>
<dbReference type="SUPFAM" id="SSF53756">
    <property type="entry name" value="UDP-Glycosyltransferase/glycogen phosphorylase"/>
    <property type="match status" value="1"/>
</dbReference>
<dbReference type="GO" id="GO:0016757">
    <property type="term" value="F:glycosyltransferase activity"/>
    <property type="evidence" value="ECO:0007669"/>
    <property type="project" value="InterPro"/>
</dbReference>
<dbReference type="InterPro" id="IPR028098">
    <property type="entry name" value="Glyco_trans_4-like_N"/>
</dbReference>
<feature type="domain" description="Glycosyl transferase family 1" evidence="1">
    <location>
        <begin position="192"/>
        <end position="356"/>
    </location>
</feature>
<dbReference type="AlphaFoldDB" id="A0A346CL38"/>
<name>A0A346CL38_9GAMM</name>
<dbReference type="EMBL" id="MH444259">
    <property type="protein sequence ID" value="AXL96312.1"/>
    <property type="molecule type" value="Genomic_DNA"/>
</dbReference>